<protein>
    <submittedName>
        <fullName evidence="1">Uncharacterized protein</fullName>
    </submittedName>
</protein>
<comment type="caution">
    <text evidence="1">The sequence shown here is derived from an EMBL/GenBank/DDBJ whole genome shotgun (WGS) entry which is preliminary data.</text>
</comment>
<keyword evidence="2" id="KW-1185">Reference proteome</keyword>
<gene>
    <name evidence="1" type="ORF">MILVUS5_LOCUS21833</name>
</gene>
<reference evidence="1" key="1">
    <citation type="submission" date="2023-10" db="EMBL/GenBank/DDBJ databases">
        <authorList>
            <person name="Rodriguez Cubillos JULIANA M."/>
            <person name="De Vega J."/>
        </authorList>
    </citation>
    <scope>NUCLEOTIDE SEQUENCE</scope>
</reference>
<organism evidence="1 2">
    <name type="scientific">Trifolium pratense</name>
    <name type="common">Red clover</name>
    <dbReference type="NCBI Taxonomy" id="57577"/>
    <lineage>
        <taxon>Eukaryota</taxon>
        <taxon>Viridiplantae</taxon>
        <taxon>Streptophyta</taxon>
        <taxon>Embryophyta</taxon>
        <taxon>Tracheophyta</taxon>
        <taxon>Spermatophyta</taxon>
        <taxon>Magnoliopsida</taxon>
        <taxon>eudicotyledons</taxon>
        <taxon>Gunneridae</taxon>
        <taxon>Pentapetalae</taxon>
        <taxon>rosids</taxon>
        <taxon>fabids</taxon>
        <taxon>Fabales</taxon>
        <taxon>Fabaceae</taxon>
        <taxon>Papilionoideae</taxon>
        <taxon>50 kb inversion clade</taxon>
        <taxon>NPAAA clade</taxon>
        <taxon>Hologalegina</taxon>
        <taxon>IRL clade</taxon>
        <taxon>Trifolieae</taxon>
        <taxon>Trifolium</taxon>
    </lineage>
</organism>
<evidence type="ECO:0000313" key="2">
    <source>
        <dbReference type="Proteomes" id="UP001177021"/>
    </source>
</evidence>
<name>A0ACB0KD38_TRIPR</name>
<evidence type="ECO:0000313" key="1">
    <source>
        <dbReference type="EMBL" id="CAJ2654755.1"/>
    </source>
</evidence>
<dbReference type="EMBL" id="CASHSV030000206">
    <property type="protein sequence ID" value="CAJ2654755.1"/>
    <property type="molecule type" value="Genomic_DNA"/>
</dbReference>
<accession>A0ACB0KD38</accession>
<dbReference type="Proteomes" id="UP001177021">
    <property type="component" value="Unassembled WGS sequence"/>
</dbReference>
<sequence>MIQLHYFKVRVELLRKAYKYTKQKMVEKKVVIIGGGVAGSVLAKTLQHLANVTLIDPKEYFEIPWASLRAMVEPSFAERTVINHREYFTKGDLIVSTATNITESEVFTADGRQIAYDYLVIAAGHADPIPKTRTERLDQYKGENTKIKSARSILIVGGGPTGVELAAEIAVDFPDKKVTIVHKGSRLLEYIGAKASRKTLKWLKSRKVDVKLDQSVDIDSFTNETYQTSAGESIEADTHFVCIGKPLSSRWLGETFLKDGLDGNGRVQVDEYLRVKGRSNVFAIGDITDIQEIKQGVYAQGHAKLVAKNLKLLIEGGAKEPKLGTYKAQAPISIVSLGRKHGVAQFPFMTVVGRFPGIIKSGDLFVGKTRKELGLEPNAKKS</sequence>
<proteinExistence type="predicted"/>